<dbReference type="PRINTS" id="PR00237">
    <property type="entry name" value="GPCRRHODOPSN"/>
</dbReference>
<dbReference type="Pfam" id="PF00001">
    <property type="entry name" value="7tm_1"/>
    <property type="match status" value="1"/>
</dbReference>
<keyword evidence="5 8" id="KW-0472">Membrane</keyword>
<evidence type="ECO:0000256" key="1">
    <source>
        <dbReference type="ARBA" id="ARBA00004141"/>
    </source>
</evidence>
<dbReference type="InterPro" id="IPR017452">
    <property type="entry name" value="GPCR_Rhodpsn_7TM"/>
</dbReference>
<keyword evidence="2 8" id="KW-0812">Transmembrane</keyword>
<dbReference type="InterPro" id="IPR050125">
    <property type="entry name" value="GPCR_opsins"/>
</dbReference>
<dbReference type="EMBL" id="MU826839">
    <property type="protein sequence ID" value="KAJ7372022.1"/>
    <property type="molecule type" value="Genomic_DNA"/>
</dbReference>
<dbReference type="InterPro" id="IPR000276">
    <property type="entry name" value="GPCR_Rhodpsn"/>
</dbReference>
<keyword evidence="4" id="KW-0297">G-protein coupled receptor</keyword>
<reference evidence="10" key="1">
    <citation type="submission" date="2023-01" db="EMBL/GenBank/DDBJ databases">
        <title>Genome assembly of the deep-sea coral Lophelia pertusa.</title>
        <authorList>
            <person name="Herrera S."/>
            <person name="Cordes E."/>
        </authorList>
    </citation>
    <scope>NUCLEOTIDE SEQUENCE</scope>
    <source>
        <strain evidence="10">USNM1676648</strain>
        <tissue evidence="10">Polyp</tissue>
    </source>
</reference>
<proteinExistence type="predicted"/>
<dbReference type="GO" id="GO:0004930">
    <property type="term" value="F:G protein-coupled receptor activity"/>
    <property type="evidence" value="ECO:0007669"/>
    <property type="project" value="UniProtKB-KW"/>
</dbReference>
<dbReference type="PROSITE" id="PS50262">
    <property type="entry name" value="G_PROTEIN_RECEP_F1_2"/>
    <property type="match status" value="1"/>
</dbReference>
<dbReference type="OrthoDB" id="2101615at2759"/>
<dbReference type="Proteomes" id="UP001163046">
    <property type="component" value="Unassembled WGS sequence"/>
</dbReference>
<evidence type="ECO:0000256" key="6">
    <source>
        <dbReference type="ARBA" id="ARBA00023170"/>
    </source>
</evidence>
<protein>
    <recommendedName>
        <fullName evidence="9">G-protein coupled receptors family 1 profile domain-containing protein</fullName>
    </recommendedName>
</protein>
<dbReference type="AlphaFoldDB" id="A0A9W9YZ03"/>
<dbReference type="Gene3D" id="1.20.1070.10">
    <property type="entry name" value="Rhodopsin 7-helix transmembrane proteins"/>
    <property type="match status" value="1"/>
</dbReference>
<feature type="transmembrane region" description="Helical" evidence="8">
    <location>
        <begin position="75"/>
        <end position="97"/>
    </location>
</feature>
<comment type="caution">
    <text evidence="10">The sequence shown here is derived from an EMBL/GenBank/DDBJ whole genome shotgun (WGS) entry which is preliminary data.</text>
</comment>
<feature type="transmembrane region" description="Helical" evidence="8">
    <location>
        <begin position="39"/>
        <end position="63"/>
    </location>
</feature>
<evidence type="ECO:0000313" key="11">
    <source>
        <dbReference type="Proteomes" id="UP001163046"/>
    </source>
</evidence>
<evidence type="ECO:0000256" key="4">
    <source>
        <dbReference type="ARBA" id="ARBA00023040"/>
    </source>
</evidence>
<evidence type="ECO:0000256" key="7">
    <source>
        <dbReference type="ARBA" id="ARBA00023224"/>
    </source>
</evidence>
<keyword evidence="7" id="KW-0807">Transducer</keyword>
<evidence type="ECO:0000256" key="3">
    <source>
        <dbReference type="ARBA" id="ARBA00022989"/>
    </source>
</evidence>
<dbReference type="PANTHER" id="PTHR24240">
    <property type="entry name" value="OPSIN"/>
    <property type="match status" value="1"/>
</dbReference>
<evidence type="ECO:0000256" key="5">
    <source>
        <dbReference type="ARBA" id="ARBA00023136"/>
    </source>
</evidence>
<comment type="subcellular location">
    <subcellularLocation>
        <location evidence="1">Membrane</location>
        <topology evidence="1">Multi-pass membrane protein</topology>
    </subcellularLocation>
</comment>
<name>A0A9W9YZ03_9CNID</name>
<evidence type="ECO:0000256" key="8">
    <source>
        <dbReference type="SAM" id="Phobius"/>
    </source>
</evidence>
<sequence>MQLFAWIYPVLIVVGFLLNAITILTFIKNRKLLTASDLPILSIAIADCFLTVFVIPFGAAANARDTWPFGSVGCSWYACLNTIVGLSTMLHHTVIAVEKCLKTHRPMTTHVTHKKMLIVIALVWGFASLWGIFPLIGWSSSMVQKALGPHAR</sequence>
<gene>
    <name evidence="10" type="ORF">OS493_021450</name>
</gene>
<organism evidence="10 11">
    <name type="scientific">Desmophyllum pertusum</name>
    <dbReference type="NCBI Taxonomy" id="174260"/>
    <lineage>
        <taxon>Eukaryota</taxon>
        <taxon>Metazoa</taxon>
        <taxon>Cnidaria</taxon>
        <taxon>Anthozoa</taxon>
        <taxon>Hexacorallia</taxon>
        <taxon>Scleractinia</taxon>
        <taxon>Caryophylliina</taxon>
        <taxon>Caryophylliidae</taxon>
        <taxon>Desmophyllum</taxon>
    </lineage>
</organism>
<evidence type="ECO:0000259" key="9">
    <source>
        <dbReference type="PROSITE" id="PS50262"/>
    </source>
</evidence>
<feature type="transmembrane region" description="Helical" evidence="8">
    <location>
        <begin position="117"/>
        <end position="138"/>
    </location>
</feature>
<accession>A0A9W9YZ03</accession>
<dbReference type="SUPFAM" id="SSF81321">
    <property type="entry name" value="Family A G protein-coupled receptor-like"/>
    <property type="match status" value="1"/>
</dbReference>
<keyword evidence="11" id="KW-1185">Reference proteome</keyword>
<feature type="domain" description="G-protein coupled receptors family 1 profile" evidence="9">
    <location>
        <begin position="18"/>
        <end position="152"/>
    </location>
</feature>
<evidence type="ECO:0000256" key="2">
    <source>
        <dbReference type="ARBA" id="ARBA00022692"/>
    </source>
</evidence>
<keyword evidence="3 8" id="KW-1133">Transmembrane helix</keyword>
<feature type="transmembrane region" description="Helical" evidence="8">
    <location>
        <begin position="6"/>
        <end position="27"/>
    </location>
</feature>
<keyword evidence="6" id="KW-0675">Receptor</keyword>
<dbReference type="GO" id="GO:0016020">
    <property type="term" value="C:membrane"/>
    <property type="evidence" value="ECO:0007669"/>
    <property type="project" value="UniProtKB-SubCell"/>
</dbReference>
<evidence type="ECO:0000313" key="10">
    <source>
        <dbReference type="EMBL" id="KAJ7372022.1"/>
    </source>
</evidence>